<dbReference type="RefSeq" id="WP_262595646.1">
    <property type="nucleotide sequence ID" value="NZ_CP103300.1"/>
</dbReference>
<reference evidence="1" key="1">
    <citation type="submission" date="2022-10" db="EMBL/GenBank/DDBJ databases">
        <title>Completed Genome Sequence of two octocoral isolated bacterium, Endozoicomonas euniceicola EF212T and Endozoicomonas gorgoniicola PS125T.</title>
        <authorList>
            <person name="Chiou Y.-J."/>
            <person name="Chen Y.-H."/>
        </authorList>
    </citation>
    <scope>NUCLEOTIDE SEQUENCE</scope>
    <source>
        <strain evidence="1">EF212</strain>
    </source>
</reference>
<sequence length="43" mass="4920">MKTMTTQEITNKIFRLLDRVGELAEKAYQAHLKAENEQAKKAA</sequence>
<evidence type="ECO:0000313" key="2">
    <source>
        <dbReference type="Proteomes" id="UP001163255"/>
    </source>
</evidence>
<name>A0ABY6GPA0_9GAMM</name>
<protein>
    <submittedName>
        <fullName evidence="1">Uncharacterized protein</fullName>
    </submittedName>
</protein>
<gene>
    <name evidence="1" type="ORF">NX720_15205</name>
</gene>
<keyword evidence="2" id="KW-1185">Reference proteome</keyword>
<organism evidence="1 2">
    <name type="scientific">Endozoicomonas euniceicola</name>
    <dbReference type="NCBI Taxonomy" id="1234143"/>
    <lineage>
        <taxon>Bacteria</taxon>
        <taxon>Pseudomonadati</taxon>
        <taxon>Pseudomonadota</taxon>
        <taxon>Gammaproteobacteria</taxon>
        <taxon>Oceanospirillales</taxon>
        <taxon>Endozoicomonadaceae</taxon>
        <taxon>Endozoicomonas</taxon>
    </lineage>
</organism>
<dbReference type="Proteomes" id="UP001163255">
    <property type="component" value="Chromosome"/>
</dbReference>
<dbReference type="EMBL" id="CP103300">
    <property type="protein sequence ID" value="UYM14244.1"/>
    <property type="molecule type" value="Genomic_DNA"/>
</dbReference>
<accession>A0ABY6GPA0</accession>
<proteinExistence type="predicted"/>
<evidence type="ECO:0000313" key="1">
    <source>
        <dbReference type="EMBL" id="UYM14244.1"/>
    </source>
</evidence>